<accession>A0A2P1JRC6</accession>
<protein>
    <submittedName>
        <fullName evidence="2">Uncharacterized protein</fullName>
    </submittedName>
</protein>
<dbReference type="GeneID" id="60335253"/>
<feature type="region of interest" description="Disordered" evidence="1">
    <location>
        <begin position="1"/>
        <end position="57"/>
    </location>
</feature>
<name>A0A2P1JRC6_9CAUD</name>
<organism evidence="2 3">
    <name type="scientific">Mycobacterium phage MooMoo</name>
    <dbReference type="NCBI Taxonomy" id="2108127"/>
    <lineage>
        <taxon>Viruses</taxon>
        <taxon>Duplodnaviria</taxon>
        <taxon>Heunggongvirae</taxon>
        <taxon>Uroviricota</taxon>
        <taxon>Caudoviricetes</taxon>
        <taxon>Gracegardnervirinae</taxon>
        <taxon>Moomoovirus</taxon>
        <taxon>Moomoovirus moomoo</taxon>
    </lineage>
</organism>
<dbReference type="EMBL" id="MH001449">
    <property type="protein sequence ID" value="AVO21673.1"/>
    <property type="molecule type" value="Genomic_DNA"/>
</dbReference>
<gene>
    <name evidence="2" type="primary">68</name>
    <name evidence="2" type="ORF">SEA_MOOMOO_68</name>
</gene>
<evidence type="ECO:0000313" key="3">
    <source>
        <dbReference type="Proteomes" id="UP000241634"/>
    </source>
</evidence>
<keyword evidence="3" id="KW-1185">Reference proteome</keyword>
<feature type="compositionally biased region" description="Basic and acidic residues" evidence="1">
    <location>
        <begin position="48"/>
        <end position="57"/>
    </location>
</feature>
<dbReference type="Proteomes" id="UP000241634">
    <property type="component" value="Segment"/>
</dbReference>
<proteinExistence type="predicted"/>
<sequence>MSKNSGIPGKTVPQAIRSAAAEERAQKRATRSDAQQLAMLDTRPGNAVRERARLAAS</sequence>
<dbReference type="RefSeq" id="YP_009963669.1">
    <property type="nucleotide sequence ID" value="NC_051721.1"/>
</dbReference>
<evidence type="ECO:0000256" key="1">
    <source>
        <dbReference type="SAM" id="MobiDB-lite"/>
    </source>
</evidence>
<evidence type="ECO:0000313" key="2">
    <source>
        <dbReference type="EMBL" id="AVO21673.1"/>
    </source>
</evidence>
<dbReference type="KEGG" id="vg:60335253"/>
<reference evidence="3" key="1">
    <citation type="submission" date="2018-02" db="EMBL/GenBank/DDBJ databases">
        <authorList>
            <person name="Cohen D.B."/>
            <person name="Kent A.D."/>
        </authorList>
    </citation>
    <scope>NUCLEOTIDE SEQUENCE [LARGE SCALE GENOMIC DNA]</scope>
</reference>